<gene>
    <name evidence="1" type="ORF">ABID41_002369</name>
</gene>
<evidence type="ECO:0000313" key="1">
    <source>
        <dbReference type="EMBL" id="MET3527251.1"/>
    </source>
</evidence>
<organism evidence="1 2">
    <name type="scientific">Phenylobacterium koreense</name>
    <dbReference type="NCBI Taxonomy" id="266125"/>
    <lineage>
        <taxon>Bacteria</taxon>
        <taxon>Pseudomonadati</taxon>
        <taxon>Pseudomonadota</taxon>
        <taxon>Alphaproteobacteria</taxon>
        <taxon>Caulobacterales</taxon>
        <taxon>Caulobacteraceae</taxon>
        <taxon>Phenylobacterium</taxon>
    </lineage>
</organism>
<dbReference type="RefSeq" id="WP_354297749.1">
    <property type="nucleotide sequence ID" value="NZ_JBEPLU010000002.1"/>
</dbReference>
<proteinExistence type="predicted"/>
<name>A0ABV2EJN1_9CAUL</name>
<reference evidence="1 2" key="1">
    <citation type="submission" date="2024-06" db="EMBL/GenBank/DDBJ databases">
        <title>Genomic Encyclopedia of Type Strains, Phase IV (KMG-IV): sequencing the most valuable type-strain genomes for metagenomic binning, comparative biology and taxonomic classification.</title>
        <authorList>
            <person name="Goeker M."/>
        </authorList>
    </citation>
    <scope>NUCLEOTIDE SEQUENCE [LARGE SCALE GENOMIC DNA]</scope>
    <source>
        <strain evidence="1 2">DSM 17809</strain>
    </source>
</reference>
<protein>
    <submittedName>
        <fullName evidence="1">Uncharacterized protein</fullName>
    </submittedName>
</protein>
<evidence type="ECO:0000313" key="2">
    <source>
        <dbReference type="Proteomes" id="UP001549110"/>
    </source>
</evidence>
<dbReference type="Proteomes" id="UP001549110">
    <property type="component" value="Unassembled WGS sequence"/>
</dbReference>
<comment type="caution">
    <text evidence="1">The sequence shown here is derived from an EMBL/GenBank/DDBJ whole genome shotgun (WGS) entry which is preliminary data.</text>
</comment>
<keyword evidence="2" id="KW-1185">Reference proteome</keyword>
<accession>A0ABV2EJN1</accession>
<sequence>MTHPIEGGLSELISSREKAKPDWASDPDRAPWVTNSLKVRIADLRKAERSCRRAFTKPYFGEMAEYLADCYAEAAEVLERHQAALLKALQDQQVTS</sequence>
<dbReference type="EMBL" id="JBEPLU010000002">
    <property type="protein sequence ID" value="MET3527251.1"/>
    <property type="molecule type" value="Genomic_DNA"/>
</dbReference>